<gene>
    <name evidence="5" type="ORF">SAMN05421759_10589</name>
</gene>
<dbReference type="AlphaFoldDB" id="A0A1N7MQI0"/>
<feature type="domain" description="Multidrug resistance protein MdtA-like barrel-sandwich hybrid" evidence="3">
    <location>
        <begin position="98"/>
        <end position="276"/>
    </location>
</feature>
<comment type="similarity">
    <text evidence="1">Belongs to the membrane fusion protein (MFP) (TC 8.A.1) family.</text>
</comment>
<dbReference type="InterPro" id="IPR058792">
    <property type="entry name" value="Beta-barrel_RND_2"/>
</dbReference>
<evidence type="ECO:0000256" key="2">
    <source>
        <dbReference type="SAM" id="Coils"/>
    </source>
</evidence>
<dbReference type="Pfam" id="PF25917">
    <property type="entry name" value="BSH_RND"/>
    <property type="match status" value="1"/>
</dbReference>
<feature type="coiled-coil region" evidence="2">
    <location>
        <begin position="139"/>
        <end position="187"/>
    </location>
</feature>
<accession>A0A1N7MQI0</accession>
<dbReference type="NCBIfam" id="TIGR01730">
    <property type="entry name" value="RND_mfp"/>
    <property type="match status" value="1"/>
</dbReference>
<dbReference type="PANTHER" id="PTHR30469:SF29">
    <property type="entry name" value="BLR2860 PROTEIN"/>
    <property type="match status" value="1"/>
</dbReference>
<feature type="domain" description="CusB-like beta-barrel" evidence="4">
    <location>
        <begin position="295"/>
        <end position="364"/>
    </location>
</feature>
<sequence>MRLLSILTALVVAVVLYFAVIERDRLLDFARDVSPAGLTGQTEDATGTVVDAEAATETASAEAEPEPEDGAIGVMARRSTAQEVDARVLLRGETEAARSVDVMAETTGRIVSDPLRKGAFVEAGELLCAIDPGTRKVGLAEAQAALADARARVPEVRARIPEGEARVAQAEAGLDEARINANAANRLSEQGFASETRVAATTSAVRAAEAAVSSAKAGLEAARSGLETSKAAIESAEAAVARAEDELSKTEIRAPFAGLLETDTAELGALMQAGGQGGTPCATILQLDPIRLVGYVPETDVARVEVGARASARLTEGGEVTGRVTFVSRAADMMTRTFRVEVTVPNDGLGISAGQTAEIAIEAEGERAHLLPQSALTLNDDGVIGVRTVTDDRTALFMPVRILRDTNRGIYVSGLPDTVDVILLGQEYVTDGVPVAPRYEEVIQ</sequence>
<keyword evidence="6" id="KW-1185">Reference proteome</keyword>
<dbReference type="Pfam" id="PF25954">
    <property type="entry name" value="Beta-barrel_RND_2"/>
    <property type="match status" value="1"/>
</dbReference>
<evidence type="ECO:0000256" key="1">
    <source>
        <dbReference type="ARBA" id="ARBA00009477"/>
    </source>
</evidence>
<evidence type="ECO:0000313" key="6">
    <source>
        <dbReference type="Proteomes" id="UP000186684"/>
    </source>
</evidence>
<dbReference type="OrthoDB" id="9806939at2"/>
<dbReference type="Gene3D" id="2.40.50.100">
    <property type="match status" value="1"/>
</dbReference>
<name>A0A1N7MQI0_9RHOB</name>
<dbReference type="EMBL" id="FTOQ01000005">
    <property type="protein sequence ID" value="SIS88374.1"/>
    <property type="molecule type" value="Genomic_DNA"/>
</dbReference>
<dbReference type="GO" id="GO:1990281">
    <property type="term" value="C:efflux pump complex"/>
    <property type="evidence" value="ECO:0007669"/>
    <property type="project" value="TreeGrafter"/>
</dbReference>
<evidence type="ECO:0000313" key="5">
    <source>
        <dbReference type="EMBL" id="SIS88374.1"/>
    </source>
</evidence>
<reference evidence="6" key="1">
    <citation type="submission" date="2017-01" db="EMBL/GenBank/DDBJ databases">
        <authorList>
            <person name="Varghese N."/>
            <person name="Submissions S."/>
        </authorList>
    </citation>
    <scope>NUCLEOTIDE SEQUENCE [LARGE SCALE GENOMIC DNA]</scope>
    <source>
        <strain evidence="6">DSM 29430</strain>
    </source>
</reference>
<dbReference type="RefSeq" id="WP_076448071.1">
    <property type="nucleotide sequence ID" value="NZ_FTOQ01000005.1"/>
</dbReference>
<dbReference type="Proteomes" id="UP000186684">
    <property type="component" value="Unassembled WGS sequence"/>
</dbReference>
<evidence type="ECO:0000259" key="3">
    <source>
        <dbReference type="Pfam" id="PF25917"/>
    </source>
</evidence>
<dbReference type="PANTHER" id="PTHR30469">
    <property type="entry name" value="MULTIDRUG RESISTANCE PROTEIN MDTA"/>
    <property type="match status" value="1"/>
</dbReference>
<dbReference type="InterPro" id="IPR058625">
    <property type="entry name" value="MdtA-like_BSH"/>
</dbReference>
<dbReference type="SUPFAM" id="SSF111369">
    <property type="entry name" value="HlyD-like secretion proteins"/>
    <property type="match status" value="2"/>
</dbReference>
<dbReference type="InterPro" id="IPR006143">
    <property type="entry name" value="RND_pump_MFP"/>
</dbReference>
<dbReference type="GO" id="GO:0015562">
    <property type="term" value="F:efflux transmembrane transporter activity"/>
    <property type="evidence" value="ECO:0007669"/>
    <property type="project" value="TreeGrafter"/>
</dbReference>
<keyword evidence="2" id="KW-0175">Coiled coil</keyword>
<evidence type="ECO:0000259" key="4">
    <source>
        <dbReference type="Pfam" id="PF25954"/>
    </source>
</evidence>
<protein>
    <submittedName>
        <fullName evidence="5">Membrane fusion protein, multidrug efflux system</fullName>
    </submittedName>
</protein>
<dbReference type="Gene3D" id="2.40.30.170">
    <property type="match status" value="1"/>
</dbReference>
<organism evidence="5 6">
    <name type="scientific">Roseivivax lentus</name>
    <dbReference type="NCBI Taxonomy" id="633194"/>
    <lineage>
        <taxon>Bacteria</taxon>
        <taxon>Pseudomonadati</taxon>
        <taxon>Pseudomonadota</taxon>
        <taxon>Alphaproteobacteria</taxon>
        <taxon>Rhodobacterales</taxon>
        <taxon>Roseobacteraceae</taxon>
        <taxon>Roseivivax</taxon>
    </lineage>
</organism>
<feature type="coiled-coil region" evidence="2">
    <location>
        <begin position="226"/>
        <end position="253"/>
    </location>
</feature>
<dbReference type="STRING" id="633194.SAMN05421759_10589"/>
<proteinExistence type="inferred from homology"/>